<feature type="coiled-coil region" evidence="1">
    <location>
        <begin position="676"/>
        <end position="703"/>
    </location>
</feature>
<dbReference type="EMBL" id="FJ798969">
    <property type="protein sequence ID" value="ACV92816.1"/>
    <property type="molecule type" value="Genomic_DNA"/>
</dbReference>
<dbReference type="AlphaFoldDB" id="C8YSC9"/>
<feature type="domain" description="CagA exotoxin phosphopeptide substrate mimic region" evidence="3">
    <location>
        <begin position="937"/>
        <end position="975"/>
    </location>
</feature>
<dbReference type="Gene3D" id="1.10.357.130">
    <property type="match status" value="1"/>
</dbReference>
<evidence type="ECO:0000313" key="5">
    <source>
        <dbReference type="EMBL" id="ACV92816.1"/>
    </source>
</evidence>
<feature type="region of interest" description="Disordered" evidence="2">
    <location>
        <begin position="629"/>
        <end position="651"/>
    </location>
</feature>
<evidence type="ECO:0000256" key="1">
    <source>
        <dbReference type="SAM" id="Coils"/>
    </source>
</evidence>
<feature type="domain" description="CagA exotoxin phosphopeptide substrate mimic region" evidence="3">
    <location>
        <begin position="1010"/>
        <end position="1042"/>
    </location>
</feature>
<proteinExistence type="predicted"/>
<protein>
    <submittedName>
        <fullName evidence="5">Cytotoxin associated protein A</fullName>
    </submittedName>
</protein>
<dbReference type="InterPro" id="IPR005169">
    <property type="entry name" value="CagA_C"/>
</dbReference>
<sequence length="1218" mass="136342">MTNETIDQPPQTEAAFNPQQFINNLQVAFLKVDNAVASYDPDQKPIVDKNDRDNRQAFDGISQLREEYSNKAIKNPTKKNQYFSDFINKSNDLINKDALIDVESSTKSFQKFGDQRYRIFTSWVSHQNDPSKINTRSIRNFMENIIQPPISDDKEKAEFLKSAKQSFAGIIIGNQIRTDQKFMGVFEESLKERQEAEKNGGPTGGDWLDIFLSFIFDKKQSSDVKEAINQEPVPHVQPDIATTTTHIQGLPPESRDLLDERGNFSKFTLGDMEMLDVEGVADLDPNYKFNQLLIHNNALSSVLMGSHNGIEPEKVSLLYAGNGGFGAKHDWNATVGYKDQQGNNVATIINVHMKNGSGLVIAGGEKGINNPSFYLYKEDQLTGSQRALSQEEIRNKIDFMEFLAQNNAKLENLSEKEKEKFRTEIKDFQKDSKAYLDALGNDRIAFVSKKDTKHSALITEFGNGDLSYTLQDYGKKADKALDRGENVTLQGNLKHDGRGWFVNYSYFPNTPTAPRVLIRVVGATNGVSHLGSKVLTKEAVFDLPKLNNLAITNFIRQDLEDKLVAKGLSLPETNKLIKDFLSTTKNWVEKFQTSLKLLAEAKNTGNYDEVKKAQKDLEKSLRKREHLEKEVAKNLESKSNNKNKMEAKSQANSQKDEIFALINKEANKDARAIAYASNLKGIKRELSDKLENVNKNLKDFSKSFDEFKNGKNKDFSKAEETLKALKGLVKDLGINPEWISKVKTLMQLLNEFKNSKNKDFSKVTQAKSDLENSVKDVIINQKITDKVDNLNQAVSVAKATGDFSRVNQVLADLKNFSKEQLAQQAQKNEDFNTGKNSALYQSVKNGVNGTLVGNGLSKAEATTLSKNFSDIKKELNAKLGNFNNNNNGLKNEPIYAKVNKKKTQGQAASLEEPIYAQVAKKVNAKIDQLNQIASGLGGVGQAAGFPLKRHDKVEDLSKVGRSVSPEPIYATIDDLGGPFPLKRHDKVEDLSKVGRSVSPEPIYATIDDLGGPFPLKRHDKVGDLSKVGLSREQQLKQKIDKLNQAVSEAKAGFFGNLEQTIDNLKDSAKNNSVNLWVKVQKKYLLVVSAKLDNYATNSHTRINSNVKNGAINEKATGMLTQKNPEWLKLVNDKIVAHNVGSVPLSEYDKIGFNQKNMKDYSDSFKFSTKLNNAVKDIKCWLYAIFSPMHFLQDITAWRGKMQSMESKMLIQKAVSKNL</sequence>
<dbReference type="InterPro" id="IPR045157">
    <property type="entry name" value="CagA_N"/>
</dbReference>
<dbReference type="GO" id="GO:0019534">
    <property type="term" value="F:toxin transmembrane transporter activity"/>
    <property type="evidence" value="ECO:0007669"/>
    <property type="project" value="InterPro"/>
</dbReference>
<dbReference type="Pfam" id="PF03507">
    <property type="entry name" value="CagA"/>
    <property type="match status" value="3"/>
</dbReference>
<dbReference type="InterPro" id="IPR004355">
    <property type="entry name" value="IVSec_CagA"/>
</dbReference>
<name>C8YSC9_HELPX</name>
<dbReference type="Pfam" id="PF18971">
    <property type="entry name" value="CagA_N"/>
    <property type="match status" value="1"/>
</dbReference>
<dbReference type="PRINTS" id="PR01553">
    <property type="entry name" value="TYPE4SSCAGA"/>
</dbReference>
<organism evidence="5">
    <name type="scientific">Helicobacter pylori</name>
    <name type="common">Campylobacter pylori</name>
    <dbReference type="NCBI Taxonomy" id="210"/>
    <lineage>
        <taxon>Bacteria</taxon>
        <taxon>Pseudomonadati</taxon>
        <taxon>Campylobacterota</taxon>
        <taxon>Epsilonproteobacteria</taxon>
        <taxon>Campylobacterales</taxon>
        <taxon>Helicobacteraceae</taxon>
        <taxon>Helicobacter</taxon>
    </lineage>
</organism>
<evidence type="ECO:0000259" key="4">
    <source>
        <dbReference type="Pfam" id="PF18971"/>
    </source>
</evidence>
<gene>
    <name evidence="5" type="primary">cagA</name>
</gene>
<feature type="domain" description="CagA N-terminal" evidence="4">
    <location>
        <begin position="1"/>
        <end position="874"/>
    </location>
</feature>
<reference evidence="5" key="1">
    <citation type="journal article" date="2009" name="J. Clin. Microbiol.">
        <title>Diverse characteristics of the CagA gene of Helicobacter pylori strains collected from patients from southern vietnam with gastric cancer and peptic ulcer.</title>
        <authorList>
            <person name="Truong B.X."/>
            <person name="Mai V.T."/>
            <person name="Tanaka H."/>
            <person name="Ly le T."/>
            <person name="Thong T.M."/>
            <person name="Hai H.H."/>
            <person name="Van Long D."/>
            <person name="Furumatsu K."/>
            <person name="Yoshida M."/>
            <person name="Kutsumi H."/>
            <person name="Azuma T."/>
        </authorList>
    </citation>
    <scope>NUCLEOTIDE SEQUENCE</scope>
    <source>
        <strain evidence="5">VietnamHP-No28</strain>
    </source>
</reference>
<evidence type="ECO:0000256" key="2">
    <source>
        <dbReference type="SAM" id="MobiDB-lite"/>
    </source>
</evidence>
<feature type="domain" description="CagA exotoxin phosphopeptide substrate mimic region" evidence="3">
    <location>
        <begin position="976"/>
        <end position="1009"/>
    </location>
</feature>
<evidence type="ECO:0000259" key="3">
    <source>
        <dbReference type="Pfam" id="PF03507"/>
    </source>
</evidence>
<dbReference type="Gene3D" id="1.20.120.1270">
    <property type="entry name" value="CagA exotoxin domain III"/>
    <property type="match status" value="4"/>
</dbReference>
<dbReference type="NCBIfam" id="NF033422">
    <property type="entry name" value="onco_T4SS_CagA"/>
    <property type="match status" value="1"/>
</dbReference>
<accession>C8YSC9</accession>
<keyword evidence="1" id="KW-0175">Coiled coil</keyword>